<proteinExistence type="predicted"/>
<dbReference type="RefSeq" id="WP_072864912.1">
    <property type="nucleotide sequence ID" value="NZ_FQUX01000010.1"/>
</dbReference>
<protein>
    <submittedName>
        <fullName evidence="1">Uncharacterized protein</fullName>
    </submittedName>
</protein>
<organism evidence="1 2">
    <name type="scientific">Arenibacter palladensis</name>
    <dbReference type="NCBI Taxonomy" id="237373"/>
    <lineage>
        <taxon>Bacteria</taxon>
        <taxon>Pseudomonadati</taxon>
        <taxon>Bacteroidota</taxon>
        <taxon>Flavobacteriia</taxon>
        <taxon>Flavobacteriales</taxon>
        <taxon>Flavobacteriaceae</taxon>
        <taxon>Arenibacter</taxon>
    </lineage>
</organism>
<sequence length="223" mass="25267">MSKSGNEFFNNPKIGTQSTDHIVGLEAFRKGLEKHFFAEVSIGNYGLKEESANLIIDIKCNLSLDEALFYINKPSTCSGRPKKSGEEKTILFLLAYSKLKKLNSTSIDISELTISLTDTTILISKIYDQSIADQLENIFTELINHNVYYTKGLNETPFEVFIPVFEEDSLESDVKLKNIVSDNNNTNDYFGFWGMYYDQSEEAAIYDLNTKTIIFGDIQILSE</sequence>
<accession>A0A1M5G1Q2</accession>
<dbReference type="OrthoDB" id="1418731at2"/>
<dbReference type="AlphaFoldDB" id="A0A1M5G1Q2"/>
<keyword evidence="2" id="KW-1185">Reference proteome</keyword>
<reference evidence="2" key="1">
    <citation type="submission" date="2016-11" db="EMBL/GenBank/DDBJ databases">
        <authorList>
            <person name="Varghese N."/>
            <person name="Submissions S."/>
        </authorList>
    </citation>
    <scope>NUCLEOTIDE SEQUENCE [LARGE SCALE GENOMIC DNA]</scope>
    <source>
        <strain evidence="2">DSM 17539</strain>
    </source>
</reference>
<gene>
    <name evidence="1" type="ORF">SAMN03080594_11069</name>
</gene>
<dbReference type="EMBL" id="FQUX01000010">
    <property type="protein sequence ID" value="SHF97695.1"/>
    <property type="molecule type" value="Genomic_DNA"/>
</dbReference>
<evidence type="ECO:0000313" key="1">
    <source>
        <dbReference type="EMBL" id="SHF97695.1"/>
    </source>
</evidence>
<name>A0A1M5G1Q2_9FLAO</name>
<evidence type="ECO:0000313" key="2">
    <source>
        <dbReference type="Proteomes" id="UP000184406"/>
    </source>
</evidence>
<dbReference type="Proteomes" id="UP000184406">
    <property type="component" value="Unassembled WGS sequence"/>
</dbReference>